<name>A0A0D2XSS4_FUSOF</name>
<reference evidence="2" key="2">
    <citation type="submission" date="2025-08" db="UniProtKB">
        <authorList>
            <consortium name="EnsemblFungi"/>
        </authorList>
    </citation>
    <scope>IDENTIFICATION</scope>
    <source>
        <strain evidence="2">4287 / CBS 123668 / FGSC 9935 / NRRL 34936</strain>
    </source>
</reference>
<organism evidence="2 3">
    <name type="scientific">Fusarium oxysporum (strain Fo5176)</name>
    <name type="common">Fusarium vascular wilt</name>
    <dbReference type="NCBI Taxonomy" id="660025"/>
    <lineage>
        <taxon>Eukaryota</taxon>
        <taxon>Fungi</taxon>
        <taxon>Dikarya</taxon>
        <taxon>Ascomycota</taxon>
        <taxon>Pezizomycotina</taxon>
        <taxon>Sordariomycetes</taxon>
        <taxon>Hypocreomycetidae</taxon>
        <taxon>Hypocreales</taxon>
        <taxon>Nectriaceae</taxon>
        <taxon>Fusarium</taxon>
        <taxon>Fusarium oxysporum species complex</taxon>
    </lineage>
</organism>
<dbReference type="Pfam" id="PF24802">
    <property type="entry name" value="DUF7703"/>
    <property type="match status" value="1"/>
</dbReference>
<dbReference type="PANTHER" id="PTHR37013:SF4">
    <property type="entry name" value="INTEGRAL MEMBRANE PROTEIN"/>
    <property type="match status" value="1"/>
</dbReference>
<evidence type="ECO:0000313" key="3">
    <source>
        <dbReference type="Proteomes" id="UP000002489"/>
    </source>
</evidence>
<dbReference type="PANTHER" id="PTHR37013">
    <property type="entry name" value="INTEGRAL MEMBRANE PROTEIN (AFU_ORTHOLOGUE AFUA_1G05950)-RELATED"/>
    <property type="match status" value="1"/>
</dbReference>
<gene>
    <name evidence="2" type="primary">28948789</name>
</gene>
<evidence type="ECO:0000259" key="1">
    <source>
        <dbReference type="Pfam" id="PF24802"/>
    </source>
</evidence>
<dbReference type="InterPro" id="IPR056120">
    <property type="entry name" value="DUF7703"/>
</dbReference>
<dbReference type="EnsemblFungi" id="FOXG_07026T0">
    <property type="protein sequence ID" value="FOXG_07026P0"/>
    <property type="gene ID" value="FOXG_07026"/>
</dbReference>
<feature type="domain" description="DUF7703" evidence="1">
    <location>
        <begin position="13"/>
        <end position="260"/>
    </location>
</feature>
<proteinExistence type="predicted"/>
<protein>
    <recommendedName>
        <fullName evidence="1">DUF7703 domain-containing protein</fullName>
    </recommendedName>
</protein>
<accession>A0A0D2XSS4</accession>
<evidence type="ECO:0000313" key="2">
    <source>
        <dbReference type="EnsemblFungi" id="FOXG_07026P0"/>
    </source>
</evidence>
<dbReference type="AlphaFoldDB" id="A0A0D2XSS4"/>
<dbReference type="VEuPathDB" id="FungiDB:FOXG_07026"/>
<sequence>MATGEGYRGGADVTIPIAMTMAAFFGISLYNVIEINVQIFLQFRKRTGLYFWSLIWASWGIAIHSIGFLLQFFQICRNSYANITIITIGGVSMVIGQSVVLYSRLHLVVDDRRKIRWILKMIILSFFLFTVPPTVLNYGSNSPHPHPFLRPFEIYEKVMLFGFATQELIISSLYMWETRKMLRLITPNSSDTARRVMKHLIYINILIILMDISIIGTELGGAHVIQTTYKSAVYGVKLKLEFPVLNQLRAIVKRGGCSCDCSRPQISFITDEAMTPRPGYELVPRRHSSTTNTFLSTHQPSVSSGLNLAPSLQPIKLVSHNNESRLISDQALGRPRDYAAGSS</sequence>
<reference evidence="3" key="1">
    <citation type="journal article" date="2012" name="Mol. Plant Microbe Interact.">
        <title>A highly conserved effector in Fusarium oxysporum is required for full virulence on Arabidopsis.</title>
        <authorList>
            <person name="Thatcher L.F."/>
            <person name="Gardiner D.M."/>
            <person name="Kazan K."/>
            <person name="Manners J."/>
        </authorList>
    </citation>
    <scope>NUCLEOTIDE SEQUENCE [LARGE SCALE GENOMIC DNA]</scope>
    <source>
        <strain evidence="3">Fo5176</strain>
    </source>
</reference>
<dbReference type="Proteomes" id="UP000002489">
    <property type="component" value="Unassembled WGS sequence"/>
</dbReference>